<proteinExistence type="predicted"/>
<name>B3G4B6_ADIVA</name>
<protein>
    <submittedName>
        <fullName evidence="1">Uncharacterized protein</fullName>
    </submittedName>
</protein>
<reference evidence="1" key="1">
    <citation type="journal article" date="2008" name="Science">
        <title>Massive horizontal gene transfer in bdelloid rotifers.</title>
        <authorList>
            <person name="Gladyshev E.A."/>
            <person name="Meselson M.S."/>
            <person name="Arkhipova I.R."/>
        </authorList>
    </citation>
    <scope>NUCLEOTIDE SEQUENCE</scope>
</reference>
<dbReference type="AlphaFoldDB" id="B3G4B6"/>
<sequence>MDVFSYSSFNPFLDAPISNFDYLSSQIKHELSADLSSSSSLSNSETLHIHDCTTVTIKEKPCEPLSSVESTNRLDPLFLKSGFDDAMNIALQHKFNLTIPSQDEDPCKKFRLERKCFAITCRSNFTKEDISHHIQNEFNENLQYICIARSDKPQFYGLPSIYYIQINLHKKINKKRLFLKEISGMNCNYQVTRDDRAWNAFLKKVGAYIEYGQFRSVRSRLGIESTRAGGNKCKKLRKGTLVQNQKIEMKTMQLIVKQLVEIITTNVRTSIDNAIQLATGFIPHECEHEKQICFKKLTHAFVYH</sequence>
<accession>B3G4B6</accession>
<evidence type="ECO:0000313" key="1">
    <source>
        <dbReference type="EMBL" id="ACD54664.1"/>
    </source>
</evidence>
<organism evidence="1">
    <name type="scientific">Adineta vaga</name>
    <name type="common">Rotifer</name>
    <name type="synonym">Callidina vaga</name>
    <dbReference type="NCBI Taxonomy" id="104782"/>
    <lineage>
        <taxon>Eukaryota</taxon>
        <taxon>Metazoa</taxon>
        <taxon>Spiralia</taxon>
        <taxon>Gnathifera</taxon>
        <taxon>Rotifera</taxon>
        <taxon>Eurotatoria</taxon>
        <taxon>Bdelloidea</taxon>
        <taxon>Adinetida</taxon>
        <taxon>Adinetidae</taxon>
        <taxon>Adineta</taxon>
    </lineage>
</organism>
<dbReference type="EMBL" id="EU643477">
    <property type="protein sequence ID" value="ACD54664.1"/>
    <property type="molecule type" value="Genomic_DNA"/>
</dbReference>